<evidence type="ECO:0000256" key="7">
    <source>
        <dbReference type="SAM" id="Phobius"/>
    </source>
</evidence>
<reference evidence="8 9" key="1">
    <citation type="submission" date="2017-03" db="EMBL/GenBank/DDBJ databases">
        <title>Genomes of endolithic fungi from Antarctica.</title>
        <authorList>
            <person name="Coleine C."/>
            <person name="Masonjones S."/>
            <person name="Stajich J.E."/>
        </authorList>
    </citation>
    <scope>NUCLEOTIDE SEQUENCE [LARGE SCALE GENOMIC DNA]</scope>
    <source>
        <strain evidence="8 9">CCFEE 6315</strain>
    </source>
</reference>
<dbReference type="Gene3D" id="1.20.58.340">
    <property type="entry name" value="Magnesium transport protein CorA, transmembrane region"/>
    <property type="match status" value="1"/>
</dbReference>
<evidence type="ECO:0000256" key="3">
    <source>
        <dbReference type="ARBA" id="ARBA00022989"/>
    </source>
</evidence>
<feature type="transmembrane region" description="Helical" evidence="7">
    <location>
        <begin position="591"/>
        <end position="611"/>
    </location>
</feature>
<name>A0A4U0U6M1_9PEZI</name>
<keyword evidence="5" id="KW-0175">Coiled coil</keyword>
<accession>A0A4U0U6M1</accession>
<feature type="compositionally biased region" description="Acidic residues" evidence="6">
    <location>
        <begin position="656"/>
        <end position="666"/>
    </location>
</feature>
<comment type="caution">
    <text evidence="8">The sequence shown here is derived from an EMBL/GenBank/DDBJ whole genome shotgun (WGS) entry which is preliminary data.</text>
</comment>
<dbReference type="SUPFAM" id="SSF144083">
    <property type="entry name" value="Magnesium transport protein CorA, transmembrane region"/>
    <property type="match status" value="1"/>
</dbReference>
<evidence type="ECO:0000256" key="2">
    <source>
        <dbReference type="ARBA" id="ARBA00022692"/>
    </source>
</evidence>
<dbReference type="Pfam" id="PF01544">
    <property type="entry name" value="CorA"/>
    <property type="match status" value="1"/>
</dbReference>
<gene>
    <name evidence="8" type="ORF">B0A50_02815</name>
</gene>
<feature type="region of interest" description="Disordered" evidence="6">
    <location>
        <begin position="650"/>
        <end position="685"/>
    </location>
</feature>
<evidence type="ECO:0000256" key="5">
    <source>
        <dbReference type="SAM" id="Coils"/>
    </source>
</evidence>
<dbReference type="AlphaFoldDB" id="A0A4U0U6M1"/>
<dbReference type="OrthoDB" id="426293at2759"/>
<keyword evidence="2 7" id="KW-0812">Transmembrane</keyword>
<protein>
    <submittedName>
        <fullName evidence="8">Uncharacterized protein</fullName>
    </submittedName>
</protein>
<feature type="region of interest" description="Disordered" evidence="6">
    <location>
        <begin position="32"/>
        <end position="111"/>
    </location>
</feature>
<evidence type="ECO:0000256" key="1">
    <source>
        <dbReference type="ARBA" id="ARBA00004141"/>
    </source>
</evidence>
<keyword evidence="4 7" id="KW-0472">Membrane</keyword>
<comment type="subcellular location">
    <subcellularLocation>
        <location evidence="1">Membrane</location>
        <topology evidence="1">Multi-pass membrane protein</topology>
    </subcellularLocation>
</comment>
<keyword evidence="9" id="KW-1185">Reference proteome</keyword>
<dbReference type="Proteomes" id="UP000308549">
    <property type="component" value="Unassembled WGS sequence"/>
</dbReference>
<evidence type="ECO:0000256" key="6">
    <source>
        <dbReference type="SAM" id="MobiDB-lite"/>
    </source>
</evidence>
<feature type="transmembrane region" description="Helical" evidence="7">
    <location>
        <begin position="561"/>
        <end position="579"/>
    </location>
</feature>
<organism evidence="8 9">
    <name type="scientific">Salinomyces thailandicus</name>
    <dbReference type="NCBI Taxonomy" id="706561"/>
    <lineage>
        <taxon>Eukaryota</taxon>
        <taxon>Fungi</taxon>
        <taxon>Dikarya</taxon>
        <taxon>Ascomycota</taxon>
        <taxon>Pezizomycotina</taxon>
        <taxon>Dothideomycetes</taxon>
        <taxon>Dothideomycetidae</taxon>
        <taxon>Mycosphaerellales</taxon>
        <taxon>Teratosphaeriaceae</taxon>
        <taxon>Salinomyces</taxon>
    </lineage>
</organism>
<evidence type="ECO:0000256" key="4">
    <source>
        <dbReference type="ARBA" id="ARBA00023136"/>
    </source>
</evidence>
<dbReference type="InterPro" id="IPR002523">
    <property type="entry name" value="MgTranspt_CorA/ZnTranspt_ZntB"/>
</dbReference>
<feature type="coiled-coil region" evidence="5">
    <location>
        <begin position="502"/>
        <end position="532"/>
    </location>
</feature>
<evidence type="ECO:0000313" key="8">
    <source>
        <dbReference type="EMBL" id="TKA30096.1"/>
    </source>
</evidence>
<dbReference type="InterPro" id="IPR045863">
    <property type="entry name" value="CorA_TM1_TM2"/>
</dbReference>
<sequence>MDKGEVSELLKRLDAQQEAYLETFRQVSDLLAQNLGSTASPARKTGPPTPDTPGPEPRPSRCSTHSPRPSFAGGASEHELQARKISAGIATLTTSSESRKTGEDSDADEDEDLYVSSTLAPQKHDEDTLRKHLQSYQWTVYDARILETVINNPARILQHPLIPTRKGPSEDRSQYSHCQVFDVGPDGAPLEVEWDHVERASSRPHAIWYAIRELNQPPKERLAVGRITIMREPSPILFGALHHTLCQSFDMDELFRHLVQAEASSADMFRAFDDDPRRQRSFVFNFEYFTIIGKDCQPNDWQLADRQEQRRSHHIPVTRCSSVVALVLNGPAVRKVKNPARRATNTYGFAYDPWSSWQVVNLQCYPDWKASMDVHDSTKHYVNGPEAFLVTLLGEYRDAQKRFEHIYKEITMLITPPLEFMFDADIRDSLLFEDKDFTYSRRYFWAYQTLGLMNDSIKYMVDAYEDTFTSEVWDGTHKTLWPLLEQDSARNVYFKKKLAVLKDRFEVEIENLKTLMVENEQRRAEIQNLKENLFTGTSIQESRKSVENTEITIQQGHNIKLLTLVSIFFLPLTFVTSVFGMTNMPTDQHYWAFGIVTATVCVPFFVLIGSLNTTRGMHFWRNKTNQAFDKVTAFFAWLFGCGLQRLNRRNKNNLSNDEDDDDDDKDHDDPLRNGGTRLRRATTTTSTLAARNMRIRRPPTLRYVSRQSVEAKGLGGVGGAGGAGGDEEHGRLGARSCLAEMWIEERDRKREGV</sequence>
<proteinExistence type="predicted"/>
<evidence type="ECO:0000313" key="9">
    <source>
        <dbReference type="Proteomes" id="UP000308549"/>
    </source>
</evidence>
<keyword evidence="3 7" id="KW-1133">Transmembrane helix</keyword>
<dbReference type="GO" id="GO:0046873">
    <property type="term" value="F:metal ion transmembrane transporter activity"/>
    <property type="evidence" value="ECO:0007669"/>
    <property type="project" value="InterPro"/>
</dbReference>
<feature type="compositionally biased region" description="Pro residues" evidence="6">
    <location>
        <begin position="47"/>
        <end position="57"/>
    </location>
</feature>
<dbReference type="GO" id="GO:0016020">
    <property type="term" value="C:membrane"/>
    <property type="evidence" value="ECO:0007669"/>
    <property type="project" value="UniProtKB-SubCell"/>
</dbReference>
<dbReference type="EMBL" id="NAJL01000012">
    <property type="protein sequence ID" value="TKA30096.1"/>
    <property type="molecule type" value="Genomic_DNA"/>
</dbReference>
<feature type="compositionally biased region" description="Low complexity" evidence="6">
    <location>
        <begin position="672"/>
        <end position="685"/>
    </location>
</feature>